<dbReference type="Pfam" id="PF05841">
    <property type="entry name" value="Apc15p"/>
    <property type="match status" value="1"/>
</dbReference>
<keyword evidence="2" id="KW-1185">Reference proteome</keyword>
<dbReference type="InterPro" id="IPR008402">
    <property type="entry name" value="APC_su15/mnd2"/>
</dbReference>
<reference evidence="1 2" key="1">
    <citation type="submission" date="2023-10" db="EMBL/GenBank/DDBJ databases">
        <title>Draft Genome Sequence of Candida saopaulonensis from a very Premature Infant with Sepsis.</title>
        <authorList>
            <person name="Ning Y."/>
            <person name="Dai R."/>
            <person name="Xiao M."/>
            <person name="Xu Y."/>
            <person name="Yan Q."/>
            <person name="Zhang L."/>
        </authorList>
    </citation>
    <scope>NUCLEOTIDE SEQUENCE [LARGE SCALE GENOMIC DNA]</scope>
    <source>
        <strain evidence="1 2">19XY460</strain>
    </source>
</reference>
<proteinExistence type="predicted"/>
<sequence length="304" mass="32581">MFPFTASMHMLAPTNHRPQLTRRVHEDTSLQKMVNPVAAPTPSLRAHPSTEIPPEALQFAPPLAAYTAGRCGADEMFLEYNSTLQSAALRGVKDMALFLPQTQKKLQMLQRVRETGYFTLRPVGIHKTMAELDRDAVAEEDEQRSAHAENLAAMMTGEQLSQYTHGTGVLEEESDLSGALGISGSGIVGSSGLLASSGVLATGMDRDLDEELVDADINDLSLQTEEADSDTPDAFMAEDVEYQNDHSLASGSVVGAGQLVGHGHGSAGSETVWNSPIATTSARILSTSSHRVLDDSDIDMTLDE</sequence>
<gene>
    <name evidence="1" type="ORF">PUMCH_004492</name>
</gene>
<dbReference type="EMBL" id="CP138898">
    <property type="protein sequence ID" value="WPK27119.1"/>
    <property type="molecule type" value="Genomic_DNA"/>
</dbReference>
<protein>
    <submittedName>
        <fullName evidence="1">Uncharacterized protein</fullName>
    </submittedName>
</protein>
<evidence type="ECO:0000313" key="1">
    <source>
        <dbReference type="EMBL" id="WPK27119.1"/>
    </source>
</evidence>
<dbReference type="RefSeq" id="XP_062879497.1">
    <property type="nucleotide sequence ID" value="XM_063023427.1"/>
</dbReference>
<organism evidence="1 2">
    <name type="scientific">Australozyma saopauloensis</name>
    <dbReference type="NCBI Taxonomy" id="291208"/>
    <lineage>
        <taxon>Eukaryota</taxon>
        <taxon>Fungi</taxon>
        <taxon>Dikarya</taxon>
        <taxon>Ascomycota</taxon>
        <taxon>Saccharomycotina</taxon>
        <taxon>Pichiomycetes</taxon>
        <taxon>Metschnikowiaceae</taxon>
        <taxon>Australozyma</taxon>
    </lineage>
</organism>
<evidence type="ECO:0000313" key="2">
    <source>
        <dbReference type="Proteomes" id="UP001338582"/>
    </source>
</evidence>
<dbReference type="KEGG" id="asau:88175552"/>
<dbReference type="AlphaFoldDB" id="A0AAX4HEY6"/>
<dbReference type="GO" id="GO:0005680">
    <property type="term" value="C:anaphase-promoting complex"/>
    <property type="evidence" value="ECO:0007669"/>
    <property type="project" value="InterPro"/>
</dbReference>
<name>A0AAX4HEY6_9ASCO</name>
<dbReference type="GO" id="GO:0031145">
    <property type="term" value="P:anaphase-promoting complex-dependent catabolic process"/>
    <property type="evidence" value="ECO:0007669"/>
    <property type="project" value="InterPro"/>
</dbReference>
<accession>A0AAX4HEY6</accession>
<dbReference type="Proteomes" id="UP001338582">
    <property type="component" value="Chromosome 5"/>
</dbReference>
<dbReference type="GeneID" id="88175552"/>